<evidence type="ECO:0000313" key="3">
    <source>
        <dbReference type="Proteomes" id="UP001501333"/>
    </source>
</evidence>
<name>A0ABP7XUU5_9FLAO</name>
<feature type="transmembrane region" description="Helical" evidence="1">
    <location>
        <begin position="74"/>
        <end position="101"/>
    </location>
</feature>
<evidence type="ECO:0000313" key="2">
    <source>
        <dbReference type="EMBL" id="GAA4125177.1"/>
    </source>
</evidence>
<keyword evidence="3" id="KW-1185">Reference proteome</keyword>
<feature type="transmembrane region" description="Helical" evidence="1">
    <location>
        <begin position="130"/>
        <end position="147"/>
    </location>
</feature>
<keyword evidence="1" id="KW-0472">Membrane</keyword>
<gene>
    <name evidence="2" type="ORF">GCM10022250_10730</name>
</gene>
<feature type="transmembrane region" description="Helical" evidence="1">
    <location>
        <begin position="12"/>
        <end position="30"/>
    </location>
</feature>
<organism evidence="2 3">
    <name type="scientific">Flavobacterium chungbukense</name>
    <dbReference type="NCBI Taxonomy" id="877464"/>
    <lineage>
        <taxon>Bacteria</taxon>
        <taxon>Pseudomonadati</taxon>
        <taxon>Bacteroidota</taxon>
        <taxon>Flavobacteriia</taxon>
        <taxon>Flavobacteriales</taxon>
        <taxon>Flavobacteriaceae</taxon>
        <taxon>Flavobacterium</taxon>
    </lineage>
</organism>
<proteinExistence type="predicted"/>
<dbReference type="Proteomes" id="UP001501333">
    <property type="component" value="Unassembled WGS sequence"/>
</dbReference>
<evidence type="ECO:0008006" key="4">
    <source>
        <dbReference type="Google" id="ProtNLM"/>
    </source>
</evidence>
<keyword evidence="1" id="KW-1133">Transmembrane helix</keyword>
<sequence length="168" mass="18913">MEKINKQISALGIYQIVGGIMGIALSLYFTSKSGVFNFPILILTLFVLSLYSFSVFCGFLLLKKSYLKGLNLSIINQVLQIITCSVLGFTFQYTSGIFLYFGLNLTEDTLFTYNIGLTTFNFKWNSDSNITTFSINIVAIILMNFAFKLREKIAKEEENKLSEIGQPS</sequence>
<feature type="transmembrane region" description="Helical" evidence="1">
    <location>
        <begin position="36"/>
        <end position="62"/>
    </location>
</feature>
<comment type="caution">
    <text evidence="2">The sequence shown here is derived from an EMBL/GenBank/DDBJ whole genome shotgun (WGS) entry which is preliminary data.</text>
</comment>
<accession>A0ABP7XUU5</accession>
<evidence type="ECO:0000256" key="1">
    <source>
        <dbReference type="SAM" id="Phobius"/>
    </source>
</evidence>
<dbReference type="RefSeq" id="WP_229352592.1">
    <property type="nucleotide sequence ID" value="NZ_BAABAO010000003.1"/>
</dbReference>
<reference evidence="3" key="1">
    <citation type="journal article" date="2019" name="Int. J. Syst. Evol. Microbiol.">
        <title>The Global Catalogue of Microorganisms (GCM) 10K type strain sequencing project: providing services to taxonomists for standard genome sequencing and annotation.</title>
        <authorList>
            <consortium name="The Broad Institute Genomics Platform"/>
            <consortium name="The Broad Institute Genome Sequencing Center for Infectious Disease"/>
            <person name="Wu L."/>
            <person name="Ma J."/>
        </authorList>
    </citation>
    <scope>NUCLEOTIDE SEQUENCE [LARGE SCALE GENOMIC DNA]</scope>
    <source>
        <strain evidence="3">JCM 17386</strain>
    </source>
</reference>
<protein>
    <recommendedName>
        <fullName evidence="4">DUF4199 domain-containing protein</fullName>
    </recommendedName>
</protein>
<keyword evidence="1" id="KW-0812">Transmembrane</keyword>
<dbReference type="EMBL" id="BAABAO010000003">
    <property type="protein sequence ID" value="GAA4125177.1"/>
    <property type="molecule type" value="Genomic_DNA"/>
</dbReference>